<protein>
    <submittedName>
        <fullName evidence="4">Helix-turn-helix transcriptional regulator</fullName>
    </submittedName>
</protein>
<dbReference type="PANTHER" id="PTHR46558:SF4">
    <property type="entry name" value="DNA-BIDING PHAGE PROTEIN"/>
    <property type="match status" value="1"/>
</dbReference>
<evidence type="ECO:0000313" key="5">
    <source>
        <dbReference type="Proteomes" id="UP001324380"/>
    </source>
</evidence>
<evidence type="ECO:0000256" key="1">
    <source>
        <dbReference type="ARBA" id="ARBA00023125"/>
    </source>
</evidence>
<keyword evidence="1" id="KW-0238">DNA-binding</keyword>
<dbReference type="Proteomes" id="UP001324380">
    <property type="component" value="Chromosome"/>
</dbReference>
<keyword evidence="2" id="KW-0175">Coiled coil</keyword>
<sequence length="114" mass="13319">MNTIGKKIRYLRYQRGWSQDDVAKRIDISILALSKIEMGVTDISLSRLEQMAGLFEMSIIELITLEEESKPDPQRMIELEIANKRLMEHEAQIIDLQKKIIELFEELRRTKATA</sequence>
<gene>
    <name evidence="4" type="ORF">SNE25_24110</name>
</gene>
<evidence type="ECO:0000256" key="2">
    <source>
        <dbReference type="SAM" id="Coils"/>
    </source>
</evidence>
<dbReference type="InterPro" id="IPR001387">
    <property type="entry name" value="Cro/C1-type_HTH"/>
</dbReference>
<dbReference type="CDD" id="cd00093">
    <property type="entry name" value="HTH_XRE"/>
    <property type="match status" value="1"/>
</dbReference>
<name>A0ABZ0TGU2_9SPHI</name>
<dbReference type="PANTHER" id="PTHR46558">
    <property type="entry name" value="TRACRIPTIONAL REGULATORY PROTEIN-RELATED-RELATED"/>
    <property type="match status" value="1"/>
</dbReference>
<dbReference type="RefSeq" id="WP_321561577.1">
    <property type="nucleotide sequence ID" value="NZ_CP139558.1"/>
</dbReference>
<feature type="coiled-coil region" evidence="2">
    <location>
        <begin position="79"/>
        <end position="113"/>
    </location>
</feature>
<dbReference type="SUPFAM" id="SSF47413">
    <property type="entry name" value="lambda repressor-like DNA-binding domains"/>
    <property type="match status" value="1"/>
</dbReference>
<feature type="domain" description="HTH cro/C1-type" evidence="3">
    <location>
        <begin position="8"/>
        <end position="62"/>
    </location>
</feature>
<organism evidence="4 5">
    <name type="scientific">Mucilaginibacter sabulilitoris</name>
    <dbReference type="NCBI Taxonomy" id="1173583"/>
    <lineage>
        <taxon>Bacteria</taxon>
        <taxon>Pseudomonadati</taxon>
        <taxon>Bacteroidota</taxon>
        <taxon>Sphingobacteriia</taxon>
        <taxon>Sphingobacteriales</taxon>
        <taxon>Sphingobacteriaceae</taxon>
        <taxon>Mucilaginibacter</taxon>
    </lineage>
</organism>
<reference evidence="4 5" key="1">
    <citation type="submission" date="2023-11" db="EMBL/GenBank/DDBJ databases">
        <title>Analysis of the Genomes of Mucilaginibacter gossypii cycad 4 and M. sabulilitoris SNA2: microbes with the potential for plant growth promotion.</title>
        <authorList>
            <person name="Hirsch A.M."/>
            <person name="Humm E."/>
            <person name="Rubbi M."/>
            <person name="Del Vecchio G."/>
            <person name="Ha S.M."/>
            <person name="Pellegrini M."/>
            <person name="Gunsalus R.P."/>
        </authorList>
    </citation>
    <scope>NUCLEOTIDE SEQUENCE [LARGE SCALE GENOMIC DNA]</scope>
    <source>
        <strain evidence="4 5">SNA2</strain>
    </source>
</reference>
<accession>A0ABZ0TGU2</accession>
<keyword evidence="5" id="KW-1185">Reference proteome</keyword>
<evidence type="ECO:0000313" key="4">
    <source>
        <dbReference type="EMBL" id="WPU92415.1"/>
    </source>
</evidence>
<dbReference type="PROSITE" id="PS50943">
    <property type="entry name" value="HTH_CROC1"/>
    <property type="match status" value="1"/>
</dbReference>
<dbReference type="InterPro" id="IPR010982">
    <property type="entry name" value="Lambda_DNA-bd_dom_sf"/>
</dbReference>
<dbReference type="EMBL" id="CP139558">
    <property type="protein sequence ID" value="WPU92415.1"/>
    <property type="molecule type" value="Genomic_DNA"/>
</dbReference>
<evidence type="ECO:0000259" key="3">
    <source>
        <dbReference type="PROSITE" id="PS50943"/>
    </source>
</evidence>
<dbReference type="Pfam" id="PF01381">
    <property type="entry name" value="HTH_3"/>
    <property type="match status" value="1"/>
</dbReference>
<dbReference type="Gene3D" id="1.10.260.40">
    <property type="entry name" value="lambda repressor-like DNA-binding domains"/>
    <property type="match status" value="1"/>
</dbReference>
<dbReference type="SMART" id="SM00530">
    <property type="entry name" value="HTH_XRE"/>
    <property type="match status" value="1"/>
</dbReference>
<proteinExistence type="predicted"/>